<evidence type="ECO:0000256" key="9">
    <source>
        <dbReference type="SAM" id="MobiDB-lite"/>
    </source>
</evidence>
<accession>A0AAV9H7I4</accession>
<dbReference type="SUPFAM" id="SSF52540">
    <property type="entry name" value="P-loop containing nucleoside triphosphate hydrolases"/>
    <property type="match status" value="1"/>
</dbReference>
<keyword evidence="13" id="KW-1185">Reference proteome</keyword>
<evidence type="ECO:0000256" key="3">
    <source>
        <dbReference type="ARBA" id="ARBA00022801"/>
    </source>
</evidence>
<dbReference type="GO" id="GO:0003924">
    <property type="term" value="F:GTPase activity"/>
    <property type="evidence" value="ECO:0007669"/>
    <property type="project" value="UniProtKB-UniRule"/>
</dbReference>
<dbReference type="InterPro" id="IPR027417">
    <property type="entry name" value="P-loop_NTPase"/>
</dbReference>
<feature type="binding site" evidence="8">
    <location>
        <begin position="56"/>
        <end position="63"/>
    </location>
    <ligand>
        <name>GTP</name>
        <dbReference type="ChEBI" id="CHEBI:37565"/>
    </ligand>
</feature>
<evidence type="ECO:0000256" key="8">
    <source>
        <dbReference type="HAMAP-Rule" id="MF_03109"/>
    </source>
</evidence>
<sequence>MNGHFAAVGNGPTADYEHGIQVIDDDKAFNAHLNEYLAQTHVAEAGFNYHLISVFGSQSTGKSTLLNHLFGTEFSVMSESERRQTTKGIWMSKNKKERADGGAPKMAENILVMDVEGTDGRERGEDQDFERKSALFALATSEVLIVNIWEHQVGLYQGANMGLLKTVFEVNLQLFVKDRQSQTRSLLFFVIRDHIGNTPLANLRNTLIQDLTKIWSSISKPQGLENSKIDDYFDFAFATLPHKILQPDKFLAEVEKLGARFTAGHRSTKDQEFAGGIFLPEYHRRIPADGLSVYAEGVWDQIVNNKDLDLPTQQELLAQFRCDEISREVLVAFDTIVTPLEEQQAEATRLGKTTVLPDLGVTGAGAREKAVKAFETQASRYHKGVYTVKRGELESKIDSRLKALYQAQLSAAHKAGVTSFSDAVTGSVKAGQKAGGSYEFAEIVEKQKKKTLEVFKKEAQSLAIPGVPWSNFKAQYRLFEKELDEVSGRLRKEEMRRLAIRVERWVKSRLGDAIGLEFNKLGSGRGGTGAPEEGEKPPTEKDLWDRIWNVFTGIVTEAETRFTDRAKSFDANEDEVQVGLWRLRRKSWVALRERIDEEVMESNILMKLRENFEDKFRYDEEGVPRIWRPTDDIEGIYTKARESTLGLIPLLSRFRLAETYAPPDLPAFIGPQPAGAEPEDEEDLAPIGGVDEEEGKSLEEEMTVLSESKRQDLVVRFKKMADGVYVEAKRSAIGGITQVPLYFYVILLVLGWNEIVMVLRNPFLFVLILLLGGGTYVAYTLNLLGPMMQMGSAAYGQGLEIGKQKLREFLENNEMARQAIAMPARPRDSDSISLDTLDSGGKKRQQQVIDDDDI</sequence>
<evidence type="ECO:0000256" key="1">
    <source>
        <dbReference type="ARBA" id="ARBA00022692"/>
    </source>
</evidence>
<keyword evidence="1 8" id="KW-0812">Transmembrane</keyword>
<feature type="transmembrane region" description="Helical" evidence="10">
    <location>
        <begin position="739"/>
        <end position="757"/>
    </location>
</feature>
<dbReference type="Pfam" id="PF05879">
    <property type="entry name" value="RHD3_GTPase"/>
    <property type="match status" value="1"/>
</dbReference>
<dbReference type="PANTHER" id="PTHR45923">
    <property type="entry name" value="PROTEIN SEY1"/>
    <property type="match status" value="1"/>
</dbReference>
<evidence type="ECO:0000256" key="5">
    <source>
        <dbReference type="ARBA" id="ARBA00022989"/>
    </source>
</evidence>
<keyword evidence="4 8" id="KW-0256">Endoplasmic reticulum</keyword>
<dbReference type="PANTHER" id="PTHR45923:SF2">
    <property type="entry name" value="PROTEIN SEY1"/>
    <property type="match status" value="1"/>
</dbReference>
<dbReference type="HAMAP" id="MF_03109">
    <property type="entry name" value="Sey1"/>
    <property type="match status" value="1"/>
</dbReference>
<organism evidence="12 13">
    <name type="scientific">Podospora aff. communis PSN243</name>
    <dbReference type="NCBI Taxonomy" id="3040156"/>
    <lineage>
        <taxon>Eukaryota</taxon>
        <taxon>Fungi</taxon>
        <taxon>Dikarya</taxon>
        <taxon>Ascomycota</taxon>
        <taxon>Pezizomycotina</taxon>
        <taxon>Sordariomycetes</taxon>
        <taxon>Sordariomycetidae</taxon>
        <taxon>Sordariales</taxon>
        <taxon>Podosporaceae</taxon>
        <taxon>Podospora</taxon>
    </lineage>
</organism>
<feature type="topological domain" description="Cytoplasmic" evidence="8">
    <location>
        <begin position="1"/>
        <end position="738"/>
    </location>
</feature>
<comment type="caution">
    <text evidence="12">The sequence shown here is derived from an EMBL/GenBank/DDBJ whole genome shotgun (WGS) entry which is preliminary data.</text>
</comment>
<evidence type="ECO:0000256" key="6">
    <source>
        <dbReference type="ARBA" id="ARBA00023134"/>
    </source>
</evidence>
<proteinExistence type="inferred from homology"/>
<dbReference type="GO" id="GO:0005789">
    <property type="term" value="C:endoplasmic reticulum membrane"/>
    <property type="evidence" value="ECO:0007669"/>
    <property type="project" value="UniProtKB-SubCell"/>
</dbReference>
<reference evidence="12" key="1">
    <citation type="journal article" date="2023" name="Mol. Phylogenet. Evol.">
        <title>Genome-scale phylogeny and comparative genomics of the fungal order Sordariales.</title>
        <authorList>
            <person name="Hensen N."/>
            <person name="Bonometti L."/>
            <person name="Westerberg I."/>
            <person name="Brannstrom I.O."/>
            <person name="Guillou S."/>
            <person name="Cros-Aarteil S."/>
            <person name="Calhoun S."/>
            <person name="Haridas S."/>
            <person name="Kuo A."/>
            <person name="Mondo S."/>
            <person name="Pangilinan J."/>
            <person name="Riley R."/>
            <person name="LaButti K."/>
            <person name="Andreopoulos B."/>
            <person name="Lipzen A."/>
            <person name="Chen C."/>
            <person name="Yan M."/>
            <person name="Daum C."/>
            <person name="Ng V."/>
            <person name="Clum A."/>
            <person name="Steindorff A."/>
            <person name="Ohm R.A."/>
            <person name="Martin F."/>
            <person name="Silar P."/>
            <person name="Natvig D.O."/>
            <person name="Lalanne C."/>
            <person name="Gautier V."/>
            <person name="Ament-Velasquez S.L."/>
            <person name="Kruys A."/>
            <person name="Hutchinson M.I."/>
            <person name="Powell A.J."/>
            <person name="Barry K."/>
            <person name="Miller A.N."/>
            <person name="Grigoriev I.V."/>
            <person name="Debuchy R."/>
            <person name="Gladieux P."/>
            <person name="Hiltunen Thoren M."/>
            <person name="Johannesson H."/>
        </authorList>
    </citation>
    <scope>NUCLEOTIDE SEQUENCE</scope>
    <source>
        <strain evidence="12">PSN243</strain>
    </source>
</reference>
<evidence type="ECO:0000313" key="12">
    <source>
        <dbReference type="EMBL" id="KAK4455428.1"/>
    </source>
</evidence>
<keyword evidence="7 8" id="KW-0472">Membrane</keyword>
<evidence type="ECO:0000259" key="11">
    <source>
        <dbReference type="PROSITE" id="PS51715"/>
    </source>
</evidence>
<comment type="subcellular location">
    <subcellularLocation>
        <location evidence="8">Endoplasmic reticulum membrane</location>
        <topology evidence="8">Multi-pass membrane protein</topology>
    </subcellularLocation>
    <text evidence="8">Enriched in the cortical ER. Concentrated in punctae along the ER tubules.</text>
</comment>
<keyword evidence="5 8" id="KW-1133">Transmembrane helix</keyword>
<name>A0AAV9H7I4_9PEZI</name>
<dbReference type="PROSITE" id="PS51715">
    <property type="entry name" value="G_GB1_RHD3"/>
    <property type="match status" value="1"/>
</dbReference>
<dbReference type="InterPro" id="IPR046758">
    <property type="entry name" value="Sey1/RHD3-like_3HB"/>
</dbReference>
<dbReference type="AlphaFoldDB" id="A0AAV9H7I4"/>
<feature type="region of interest" description="Disordered" evidence="9">
    <location>
        <begin position="823"/>
        <end position="854"/>
    </location>
</feature>
<feature type="topological domain" description="Cytoplasmic" evidence="8">
    <location>
        <begin position="784"/>
        <end position="854"/>
    </location>
</feature>
<dbReference type="CDD" id="cd01851">
    <property type="entry name" value="GBP"/>
    <property type="match status" value="1"/>
</dbReference>
<comment type="similarity">
    <text evidence="8">Belongs to the TRAFAC class dynamin-like GTPase superfamily. GB1/RHD3 GTPase family. RHD3 subfamily.</text>
</comment>
<dbReference type="InterPro" id="IPR030386">
    <property type="entry name" value="G_GB1_RHD3_dom"/>
</dbReference>
<keyword evidence="2 8" id="KW-0547">Nucleotide-binding</keyword>
<dbReference type="Gene3D" id="3.40.50.300">
    <property type="entry name" value="P-loop containing nucleotide triphosphate hydrolases"/>
    <property type="match status" value="1"/>
</dbReference>
<evidence type="ECO:0000256" key="4">
    <source>
        <dbReference type="ARBA" id="ARBA00022824"/>
    </source>
</evidence>
<gene>
    <name evidence="8" type="primary">SEY1</name>
    <name evidence="12" type="ORF">QBC34DRAFT_389880</name>
</gene>
<dbReference type="InterPro" id="IPR008803">
    <property type="entry name" value="RHD3/Sey1"/>
</dbReference>
<dbReference type="Pfam" id="PF20428">
    <property type="entry name" value="Sey1_3HB"/>
    <property type="match status" value="1"/>
</dbReference>
<feature type="domain" description="GB1/RHD3-type G" evidence="11">
    <location>
        <begin position="46"/>
        <end position="295"/>
    </location>
</feature>
<evidence type="ECO:0000256" key="7">
    <source>
        <dbReference type="ARBA" id="ARBA00023136"/>
    </source>
</evidence>
<feature type="topological domain" description="Lumenal" evidence="8">
    <location>
        <begin position="760"/>
        <end position="762"/>
    </location>
</feature>
<dbReference type="GO" id="GO:0005525">
    <property type="term" value="F:GTP binding"/>
    <property type="evidence" value="ECO:0007669"/>
    <property type="project" value="UniProtKB-UniRule"/>
</dbReference>
<evidence type="ECO:0000256" key="10">
    <source>
        <dbReference type="SAM" id="Phobius"/>
    </source>
</evidence>
<dbReference type="EMBL" id="MU865914">
    <property type="protein sequence ID" value="KAK4455428.1"/>
    <property type="molecule type" value="Genomic_DNA"/>
</dbReference>
<keyword evidence="6 8" id="KW-0342">GTP-binding</keyword>
<evidence type="ECO:0000313" key="13">
    <source>
        <dbReference type="Proteomes" id="UP001321760"/>
    </source>
</evidence>
<dbReference type="GO" id="GO:0016320">
    <property type="term" value="P:endoplasmic reticulum membrane fusion"/>
    <property type="evidence" value="ECO:0007669"/>
    <property type="project" value="TreeGrafter"/>
</dbReference>
<dbReference type="FunFam" id="3.40.50.300:FF:000727">
    <property type="entry name" value="Protein SEY1 homolog"/>
    <property type="match status" value="1"/>
</dbReference>
<dbReference type="Proteomes" id="UP001321760">
    <property type="component" value="Unassembled WGS sequence"/>
</dbReference>
<keyword evidence="3 8" id="KW-0378">Hydrolase</keyword>
<reference evidence="12" key="2">
    <citation type="submission" date="2023-05" db="EMBL/GenBank/DDBJ databases">
        <authorList>
            <consortium name="Lawrence Berkeley National Laboratory"/>
            <person name="Steindorff A."/>
            <person name="Hensen N."/>
            <person name="Bonometti L."/>
            <person name="Westerberg I."/>
            <person name="Brannstrom I.O."/>
            <person name="Guillou S."/>
            <person name="Cros-Aarteil S."/>
            <person name="Calhoun S."/>
            <person name="Haridas S."/>
            <person name="Kuo A."/>
            <person name="Mondo S."/>
            <person name="Pangilinan J."/>
            <person name="Riley R."/>
            <person name="Labutti K."/>
            <person name="Andreopoulos B."/>
            <person name="Lipzen A."/>
            <person name="Chen C."/>
            <person name="Yanf M."/>
            <person name="Daum C."/>
            <person name="Ng V."/>
            <person name="Clum A."/>
            <person name="Ohm R."/>
            <person name="Martin F."/>
            <person name="Silar P."/>
            <person name="Natvig D."/>
            <person name="Lalanne C."/>
            <person name="Gautier V."/>
            <person name="Ament-Velasquez S.L."/>
            <person name="Kruys A."/>
            <person name="Hutchinson M.I."/>
            <person name="Powell A.J."/>
            <person name="Barry K."/>
            <person name="Miller A.N."/>
            <person name="Grigoriev I.V."/>
            <person name="Debuchy R."/>
            <person name="Gladieux P."/>
            <person name="Thoren M.H."/>
            <person name="Johannesson H."/>
        </authorList>
    </citation>
    <scope>NUCLEOTIDE SEQUENCE</scope>
    <source>
        <strain evidence="12">PSN243</strain>
    </source>
</reference>
<evidence type="ECO:0000256" key="2">
    <source>
        <dbReference type="ARBA" id="ARBA00022741"/>
    </source>
</evidence>
<feature type="transmembrane region" description="Helical" evidence="10">
    <location>
        <begin position="763"/>
        <end position="784"/>
    </location>
</feature>
<protein>
    <submittedName>
        <fullName evidence="12">Protein SEY1</fullName>
    </submittedName>
</protein>